<evidence type="ECO:0000313" key="2">
    <source>
        <dbReference type="EMBL" id="SUP83266.1"/>
    </source>
</evidence>
<keyword evidence="1" id="KW-0812">Transmembrane</keyword>
<sequence length="80" mass="8713">MMNNNPAPARAGVILTKLIKIIFTAALMYGPAGAASVIMKSVSYKPLRWLLLIILEPMLKRAMAAVASQFAKEKHETTAK</sequence>
<keyword evidence="1" id="KW-0472">Membrane</keyword>
<organism evidence="2 3">
    <name type="scientific">Yersinia pseudotuberculosis</name>
    <dbReference type="NCBI Taxonomy" id="633"/>
    <lineage>
        <taxon>Bacteria</taxon>
        <taxon>Pseudomonadati</taxon>
        <taxon>Pseudomonadota</taxon>
        <taxon>Gammaproteobacteria</taxon>
        <taxon>Enterobacterales</taxon>
        <taxon>Yersiniaceae</taxon>
        <taxon>Yersinia</taxon>
    </lineage>
</organism>
<dbReference type="Proteomes" id="UP000255087">
    <property type="component" value="Unassembled WGS sequence"/>
</dbReference>
<evidence type="ECO:0000256" key="1">
    <source>
        <dbReference type="SAM" id="Phobius"/>
    </source>
</evidence>
<proteinExistence type="predicted"/>
<dbReference type="AlphaFoldDB" id="A0A0T9J683"/>
<dbReference type="NCBIfam" id="NF007795">
    <property type="entry name" value="PRK10497.1"/>
    <property type="match status" value="1"/>
</dbReference>
<accession>A0A0T9J683</accession>
<evidence type="ECO:0000313" key="3">
    <source>
        <dbReference type="Proteomes" id="UP000255087"/>
    </source>
</evidence>
<dbReference type="EMBL" id="UHJC01000001">
    <property type="protein sequence ID" value="SUP83266.1"/>
    <property type="molecule type" value="Genomic_DNA"/>
</dbReference>
<feature type="transmembrane region" description="Helical" evidence="1">
    <location>
        <begin position="21"/>
        <end position="43"/>
    </location>
</feature>
<dbReference type="InterPro" id="IPR014321">
    <property type="entry name" value="Phageshock_PspD"/>
</dbReference>
<dbReference type="eggNOG" id="ENOG5032YQQ">
    <property type="taxonomic scope" value="Bacteria"/>
</dbReference>
<name>A0A0T9J683_YERPU</name>
<protein>
    <submittedName>
        <fullName evidence="2">Peripheral inner membrane phage-shock protein</fullName>
    </submittedName>
</protein>
<keyword evidence="1" id="KW-1133">Transmembrane helix</keyword>
<reference evidence="2 3" key="1">
    <citation type="submission" date="2018-06" db="EMBL/GenBank/DDBJ databases">
        <authorList>
            <consortium name="Pathogen Informatics"/>
            <person name="Doyle S."/>
        </authorList>
    </citation>
    <scope>NUCLEOTIDE SEQUENCE [LARGE SCALE GENOMIC DNA]</scope>
    <source>
        <strain evidence="2 3">NCTC8580</strain>
    </source>
</reference>
<dbReference type="RefSeq" id="WP_080985152.1">
    <property type="nucleotide sequence ID" value="NZ_CPWG01000003.1"/>
</dbReference>
<dbReference type="NCBIfam" id="TIGR02979">
    <property type="entry name" value="phageshock_pspD"/>
    <property type="match status" value="1"/>
</dbReference>
<gene>
    <name evidence="2" type="ORF">NCTC8580_02491</name>
</gene>
<dbReference type="Pfam" id="PF09584">
    <property type="entry name" value="Phageshock_PspD"/>
    <property type="match status" value="1"/>
</dbReference>